<name>A0ABM8W2D2_GIGMA</name>
<accession>A0ABM8W2D2</accession>
<sequence>MFSDYAINRSNTNDLLVPIERKNNDSSSRENSLILFKSEEILSTNENSNQVCVTYDVETVVIKTLNGKISMVWINKNDAVKA</sequence>
<reference evidence="1 2" key="1">
    <citation type="submission" date="2021-06" db="EMBL/GenBank/DDBJ databases">
        <authorList>
            <person name="Kallberg Y."/>
            <person name="Tangrot J."/>
            <person name="Rosling A."/>
        </authorList>
    </citation>
    <scope>NUCLEOTIDE SEQUENCE [LARGE SCALE GENOMIC DNA]</scope>
    <source>
        <strain evidence="1 2">120-4 pot B 10/14</strain>
    </source>
</reference>
<evidence type="ECO:0000313" key="2">
    <source>
        <dbReference type="Proteomes" id="UP000789901"/>
    </source>
</evidence>
<organism evidence="1 2">
    <name type="scientific">Gigaspora margarita</name>
    <dbReference type="NCBI Taxonomy" id="4874"/>
    <lineage>
        <taxon>Eukaryota</taxon>
        <taxon>Fungi</taxon>
        <taxon>Fungi incertae sedis</taxon>
        <taxon>Mucoromycota</taxon>
        <taxon>Glomeromycotina</taxon>
        <taxon>Glomeromycetes</taxon>
        <taxon>Diversisporales</taxon>
        <taxon>Gigasporaceae</taxon>
        <taxon>Gigaspora</taxon>
    </lineage>
</organism>
<keyword evidence="2" id="KW-1185">Reference proteome</keyword>
<evidence type="ECO:0000313" key="1">
    <source>
        <dbReference type="EMBL" id="CAG8507142.1"/>
    </source>
</evidence>
<proteinExistence type="predicted"/>
<protein>
    <submittedName>
        <fullName evidence="1">26159_t:CDS:1</fullName>
    </submittedName>
</protein>
<dbReference type="Proteomes" id="UP000789901">
    <property type="component" value="Unassembled WGS sequence"/>
</dbReference>
<comment type="caution">
    <text evidence="1">The sequence shown here is derived from an EMBL/GenBank/DDBJ whole genome shotgun (WGS) entry which is preliminary data.</text>
</comment>
<gene>
    <name evidence="1" type="ORF">GMARGA_LOCUS2494</name>
</gene>
<dbReference type="EMBL" id="CAJVQB010000783">
    <property type="protein sequence ID" value="CAG8507142.1"/>
    <property type="molecule type" value="Genomic_DNA"/>
</dbReference>